<dbReference type="EMBL" id="BAAAPE010000005">
    <property type="protein sequence ID" value="GAA2069398.1"/>
    <property type="molecule type" value="Genomic_DNA"/>
</dbReference>
<dbReference type="Proteomes" id="UP001500016">
    <property type="component" value="Unassembled WGS sequence"/>
</dbReference>
<sequence>MAHAGFRRRLKSLVALLLPFLVCGHALLGHSAAAAEIQNPTFSDVRTQEDIPLASGRGHPAPPRDICDQGSEAAVQSLRSVHESIPDSTRSLADLCPAGLKPERGPPAPIPLRAEHLPPQDTLIRSSLQMWLI</sequence>
<evidence type="ECO:0000313" key="4">
    <source>
        <dbReference type="Proteomes" id="UP001500016"/>
    </source>
</evidence>
<protein>
    <submittedName>
        <fullName evidence="3">Uncharacterized protein</fullName>
    </submittedName>
</protein>
<organism evidence="3 4">
    <name type="scientific">Streptomyces albiaxialis</name>
    <dbReference type="NCBI Taxonomy" id="329523"/>
    <lineage>
        <taxon>Bacteria</taxon>
        <taxon>Bacillati</taxon>
        <taxon>Actinomycetota</taxon>
        <taxon>Actinomycetes</taxon>
        <taxon>Kitasatosporales</taxon>
        <taxon>Streptomycetaceae</taxon>
        <taxon>Streptomyces</taxon>
    </lineage>
</organism>
<reference evidence="3 4" key="1">
    <citation type="journal article" date="2019" name="Int. J. Syst. Evol. Microbiol.">
        <title>The Global Catalogue of Microorganisms (GCM) 10K type strain sequencing project: providing services to taxonomists for standard genome sequencing and annotation.</title>
        <authorList>
            <consortium name="The Broad Institute Genomics Platform"/>
            <consortium name="The Broad Institute Genome Sequencing Center for Infectious Disease"/>
            <person name="Wu L."/>
            <person name="Ma J."/>
        </authorList>
    </citation>
    <scope>NUCLEOTIDE SEQUENCE [LARGE SCALE GENOMIC DNA]</scope>
    <source>
        <strain evidence="3 4">JCM 15478</strain>
    </source>
</reference>
<feature type="region of interest" description="Disordered" evidence="1">
    <location>
        <begin position="81"/>
        <end position="100"/>
    </location>
</feature>
<evidence type="ECO:0000256" key="1">
    <source>
        <dbReference type="SAM" id="MobiDB-lite"/>
    </source>
</evidence>
<evidence type="ECO:0000313" key="3">
    <source>
        <dbReference type="EMBL" id="GAA2069398.1"/>
    </source>
</evidence>
<comment type="caution">
    <text evidence="3">The sequence shown here is derived from an EMBL/GenBank/DDBJ whole genome shotgun (WGS) entry which is preliminary data.</text>
</comment>
<proteinExistence type="predicted"/>
<keyword evidence="4" id="KW-1185">Reference proteome</keyword>
<name>A0ABN2VQB7_9ACTN</name>
<feature type="signal peptide" evidence="2">
    <location>
        <begin position="1"/>
        <end position="34"/>
    </location>
</feature>
<keyword evidence="2" id="KW-0732">Signal</keyword>
<gene>
    <name evidence="3" type="ORF">GCM10009801_18950</name>
</gene>
<evidence type="ECO:0000256" key="2">
    <source>
        <dbReference type="SAM" id="SignalP"/>
    </source>
</evidence>
<feature type="chain" id="PRO_5045391001" evidence="2">
    <location>
        <begin position="35"/>
        <end position="133"/>
    </location>
</feature>
<accession>A0ABN2VQB7</accession>